<name>S8BSC2_9LAMI</name>
<sequence>MPPPITLDQTDLFSSLGPRRPARANPRFQELLRGVEDVYMTPKAKYTVENEVITDCELAAFFTVRTFDSARRLYLCASEEIIPTTMRIHMEGFTVTEAFGMSHANSSGRRPPDCPPPYSEVAETPP</sequence>
<organism evidence="2 3">
    <name type="scientific">Genlisea aurea</name>
    <dbReference type="NCBI Taxonomy" id="192259"/>
    <lineage>
        <taxon>Eukaryota</taxon>
        <taxon>Viridiplantae</taxon>
        <taxon>Streptophyta</taxon>
        <taxon>Embryophyta</taxon>
        <taxon>Tracheophyta</taxon>
        <taxon>Spermatophyta</taxon>
        <taxon>Magnoliopsida</taxon>
        <taxon>eudicotyledons</taxon>
        <taxon>Gunneridae</taxon>
        <taxon>Pentapetalae</taxon>
        <taxon>asterids</taxon>
        <taxon>lamiids</taxon>
        <taxon>Lamiales</taxon>
        <taxon>Lentibulariaceae</taxon>
        <taxon>Genlisea</taxon>
    </lineage>
</organism>
<reference evidence="2 3" key="1">
    <citation type="journal article" date="2013" name="BMC Genomics">
        <title>The miniature genome of a carnivorous plant Genlisea aurea contains a low number of genes and short non-coding sequences.</title>
        <authorList>
            <person name="Leushkin E.V."/>
            <person name="Sutormin R.A."/>
            <person name="Nabieva E.R."/>
            <person name="Penin A.A."/>
            <person name="Kondrashov A.S."/>
            <person name="Logacheva M.D."/>
        </authorList>
    </citation>
    <scope>NUCLEOTIDE SEQUENCE [LARGE SCALE GENOMIC DNA]</scope>
</reference>
<proteinExistence type="predicted"/>
<dbReference type="Proteomes" id="UP000015453">
    <property type="component" value="Unassembled WGS sequence"/>
</dbReference>
<protein>
    <submittedName>
        <fullName evidence="2">Uncharacterized protein</fullName>
    </submittedName>
</protein>
<evidence type="ECO:0000313" key="2">
    <source>
        <dbReference type="EMBL" id="EPS57460.1"/>
    </source>
</evidence>
<evidence type="ECO:0000256" key="1">
    <source>
        <dbReference type="SAM" id="MobiDB-lite"/>
    </source>
</evidence>
<accession>S8BSC2</accession>
<dbReference type="EMBL" id="AUSU01010200">
    <property type="protein sequence ID" value="EPS57460.1"/>
    <property type="molecule type" value="Genomic_DNA"/>
</dbReference>
<keyword evidence="3" id="KW-1185">Reference proteome</keyword>
<feature type="compositionally biased region" description="Pro residues" evidence="1">
    <location>
        <begin position="113"/>
        <end position="126"/>
    </location>
</feature>
<gene>
    <name evidence="2" type="ORF">M569_17357</name>
</gene>
<feature type="region of interest" description="Disordered" evidence="1">
    <location>
        <begin position="102"/>
        <end position="126"/>
    </location>
</feature>
<feature type="region of interest" description="Disordered" evidence="1">
    <location>
        <begin position="1"/>
        <end position="21"/>
    </location>
</feature>
<evidence type="ECO:0000313" key="3">
    <source>
        <dbReference type="Proteomes" id="UP000015453"/>
    </source>
</evidence>
<dbReference type="AlphaFoldDB" id="S8BSC2"/>
<comment type="caution">
    <text evidence="2">The sequence shown here is derived from an EMBL/GenBank/DDBJ whole genome shotgun (WGS) entry which is preliminary data.</text>
</comment>